<dbReference type="EMBL" id="ASPP01005033">
    <property type="protein sequence ID" value="ETO31274.1"/>
    <property type="molecule type" value="Genomic_DNA"/>
</dbReference>
<reference evidence="2 3" key="1">
    <citation type="journal article" date="2013" name="Curr. Biol.">
        <title>The Genome of the Foraminiferan Reticulomyxa filosa.</title>
        <authorList>
            <person name="Glockner G."/>
            <person name="Hulsmann N."/>
            <person name="Schleicher M."/>
            <person name="Noegel A.A."/>
            <person name="Eichinger L."/>
            <person name="Gallinger C."/>
            <person name="Pawlowski J."/>
            <person name="Sierra R."/>
            <person name="Euteneuer U."/>
            <person name="Pillet L."/>
            <person name="Moustafa A."/>
            <person name="Platzer M."/>
            <person name="Groth M."/>
            <person name="Szafranski K."/>
            <person name="Schliwa M."/>
        </authorList>
    </citation>
    <scope>NUCLEOTIDE SEQUENCE [LARGE SCALE GENOMIC DNA]</scope>
</reference>
<evidence type="ECO:0000313" key="2">
    <source>
        <dbReference type="EMBL" id="ETO31274.1"/>
    </source>
</evidence>
<evidence type="ECO:0000313" key="3">
    <source>
        <dbReference type="Proteomes" id="UP000023152"/>
    </source>
</evidence>
<keyword evidence="1" id="KW-0812">Transmembrane</keyword>
<dbReference type="AlphaFoldDB" id="X6NZK0"/>
<organism evidence="2 3">
    <name type="scientific">Reticulomyxa filosa</name>
    <dbReference type="NCBI Taxonomy" id="46433"/>
    <lineage>
        <taxon>Eukaryota</taxon>
        <taxon>Sar</taxon>
        <taxon>Rhizaria</taxon>
        <taxon>Retaria</taxon>
        <taxon>Foraminifera</taxon>
        <taxon>Monothalamids</taxon>
        <taxon>Reticulomyxidae</taxon>
        <taxon>Reticulomyxa</taxon>
    </lineage>
</organism>
<feature type="transmembrane region" description="Helical" evidence="1">
    <location>
        <begin position="115"/>
        <end position="135"/>
    </location>
</feature>
<keyword evidence="1" id="KW-0472">Membrane</keyword>
<feature type="transmembrane region" description="Helical" evidence="1">
    <location>
        <begin position="6"/>
        <end position="27"/>
    </location>
</feature>
<feature type="transmembrane region" description="Helical" evidence="1">
    <location>
        <begin position="147"/>
        <end position="168"/>
    </location>
</feature>
<keyword evidence="1" id="KW-1133">Transmembrane helix</keyword>
<name>X6NZK0_RETFI</name>
<comment type="caution">
    <text evidence="2">The sequence shown here is derived from an EMBL/GenBank/DDBJ whole genome shotgun (WGS) entry which is preliminary data.</text>
</comment>
<accession>X6NZK0</accession>
<evidence type="ECO:0000256" key="1">
    <source>
        <dbReference type="SAM" id="Phobius"/>
    </source>
</evidence>
<keyword evidence="3" id="KW-1185">Reference proteome</keyword>
<proteinExistence type="predicted"/>
<sequence>MGPLQYVNIIVGVLCFCFVAGCFGRVYGTKIRALREPSIFPERLHRLGVAMFLFSLAYISCFILNNKGVLHPVLSLQIKNKHSHPFPAYTNYSILSHLELFLGYGIDHWTNCYEYIYLFFLLVIYSEHLLLKGMCEDAVLDRKYKMILRAVVGKMTTLIVVSMIYIPIQADRFNDGWNENTKTCERKMLALERVLGSIGNAIETICQIICIHTCVRLASTDASLLHTFGEKVFKKQLYNIDIFSNIFLPSSLKSTSLLNAM</sequence>
<dbReference type="Proteomes" id="UP000023152">
    <property type="component" value="Unassembled WGS sequence"/>
</dbReference>
<feature type="transmembrane region" description="Helical" evidence="1">
    <location>
        <begin position="47"/>
        <end position="65"/>
    </location>
</feature>
<protein>
    <submittedName>
        <fullName evidence="2">Uncharacterized protein</fullName>
    </submittedName>
</protein>
<gene>
    <name evidence="2" type="ORF">RFI_05844</name>
</gene>